<organism evidence="1 2">
    <name type="scientific">Muribaculum caecicola</name>
    <dbReference type="NCBI Taxonomy" id="3038144"/>
    <lineage>
        <taxon>Bacteria</taxon>
        <taxon>Pseudomonadati</taxon>
        <taxon>Bacteroidota</taxon>
        <taxon>Bacteroidia</taxon>
        <taxon>Bacteroidales</taxon>
        <taxon>Muribaculaceae</taxon>
        <taxon>Muribaculum</taxon>
    </lineage>
</organism>
<evidence type="ECO:0000313" key="1">
    <source>
        <dbReference type="EMBL" id="THG54769.1"/>
    </source>
</evidence>
<dbReference type="EMBL" id="SSTG01000010">
    <property type="protein sequence ID" value="THG54769.1"/>
    <property type="molecule type" value="Genomic_DNA"/>
</dbReference>
<keyword evidence="2" id="KW-1185">Reference proteome</keyword>
<comment type="caution">
    <text evidence="1">The sequence shown here is derived from an EMBL/GenBank/DDBJ whole genome shotgun (WGS) entry which is preliminary data.</text>
</comment>
<protein>
    <submittedName>
        <fullName evidence="1">Peptidylprolyl isomerase</fullName>
    </submittedName>
</protein>
<sequence>MEKIEPGKYVEMVYDLYSVEPQGETLVHQVDADDPEKIIFGITPGVIKPLEKAIEGLQAGEKFNIVVSASDGFGMHNPEDVARLEKEIFEIDGKFDTERIVPGAYIPMITADGFQISGKVVEVTDKEVVMDFNHPMAGKTTRFSGTIKTVRDATDEELHPAKGGCCGGCSHDNGSSCGEGGCCGSEGGCCH</sequence>
<reference evidence="1" key="1">
    <citation type="submission" date="2019-04" db="EMBL/GenBank/DDBJ databases">
        <title>Microbes associate with the intestines of laboratory mice.</title>
        <authorList>
            <person name="Navarre W."/>
            <person name="Wong E."/>
            <person name="Huang K.C."/>
            <person name="Tropini C."/>
            <person name="Ng K."/>
            <person name="Yu B."/>
        </authorList>
    </citation>
    <scope>NUCLEOTIDE SEQUENCE</scope>
    <source>
        <strain evidence="1">NM86_A22</strain>
    </source>
</reference>
<evidence type="ECO:0000313" key="2">
    <source>
        <dbReference type="Proteomes" id="UP000305401"/>
    </source>
</evidence>
<name>A0AC61S7V6_9BACT</name>
<gene>
    <name evidence="1" type="ORF">E5990_01740</name>
</gene>
<proteinExistence type="predicted"/>
<accession>A0AC61S7V6</accession>
<dbReference type="Proteomes" id="UP000305401">
    <property type="component" value="Unassembled WGS sequence"/>
</dbReference>
<keyword evidence="1" id="KW-0413">Isomerase</keyword>